<dbReference type="PANTHER" id="PTHR43798:SF31">
    <property type="entry name" value="AB HYDROLASE SUPERFAMILY PROTEIN YCLE"/>
    <property type="match status" value="1"/>
</dbReference>
<dbReference type="InterPro" id="IPR000073">
    <property type="entry name" value="AB_hydrolase_1"/>
</dbReference>
<keyword evidence="1 3" id="KW-0378">Hydrolase</keyword>
<organism evidence="3 4">
    <name type="scientific">Ideonella aquatica</name>
    <dbReference type="NCBI Taxonomy" id="2824119"/>
    <lineage>
        <taxon>Bacteria</taxon>
        <taxon>Pseudomonadati</taxon>
        <taxon>Pseudomonadota</taxon>
        <taxon>Betaproteobacteria</taxon>
        <taxon>Burkholderiales</taxon>
        <taxon>Sphaerotilaceae</taxon>
        <taxon>Ideonella</taxon>
    </lineage>
</organism>
<dbReference type="PRINTS" id="PR00111">
    <property type="entry name" value="ABHYDROLASE"/>
</dbReference>
<accession>A0A941BM95</accession>
<dbReference type="AlphaFoldDB" id="A0A941BM95"/>
<dbReference type="InterPro" id="IPR050266">
    <property type="entry name" value="AB_hydrolase_sf"/>
</dbReference>
<dbReference type="Proteomes" id="UP000678374">
    <property type="component" value="Unassembled WGS sequence"/>
</dbReference>
<name>A0A941BM95_9BURK</name>
<evidence type="ECO:0000313" key="3">
    <source>
        <dbReference type="EMBL" id="MBQ0961783.1"/>
    </source>
</evidence>
<dbReference type="RefSeq" id="WP_210804469.1">
    <property type="nucleotide sequence ID" value="NZ_JAGQDE010000039.1"/>
</dbReference>
<keyword evidence="4" id="KW-1185">Reference proteome</keyword>
<evidence type="ECO:0000313" key="4">
    <source>
        <dbReference type="Proteomes" id="UP000678374"/>
    </source>
</evidence>
<comment type="caution">
    <text evidence="3">The sequence shown here is derived from an EMBL/GenBank/DDBJ whole genome shotgun (WGS) entry which is preliminary data.</text>
</comment>
<dbReference type="Pfam" id="PF00561">
    <property type="entry name" value="Abhydrolase_1"/>
    <property type="match status" value="1"/>
</dbReference>
<evidence type="ECO:0000256" key="1">
    <source>
        <dbReference type="ARBA" id="ARBA00022801"/>
    </source>
</evidence>
<dbReference type="EMBL" id="JAGQDE010000039">
    <property type="protein sequence ID" value="MBQ0961783.1"/>
    <property type="molecule type" value="Genomic_DNA"/>
</dbReference>
<feature type="domain" description="AB hydrolase-1" evidence="2">
    <location>
        <begin position="65"/>
        <end position="300"/>
    </location>
</feature>
<dbReference type="SUPFAM" id="SSF53474">
    <property type="entry name" value="alpha/beta-Hydrolases"/>
    <property type="match status" value="1"/>
</dbReference>
<dbReference type="InterPro" id="IPR000639">
    <property type="entry name" value="Epox_hydrolase-like"/>
</dbReference>
<sequence>MLSVLLRAFGILLMLTAVALPLARAPDRSPESLVARWAPRPSELVEVGGLMVHLRDEGPRNDPTPLLFIHGLGSSLHTWEGWASGLRERRRVIRFDLPGAGLTGPFAEGQPADYRSEALARFTLQLMDRLQLKQVMLVGHSLGGEVAWQLASRSPERVSRLVLLDATGLAIEPLEVPPGLRLASVPVLGWLGQSLLPRGVVAATLEAVYADPRRLTPEVVDRHFELLLREGNRQALRLALQQQQPGRDVERLNSLRLPTLLLWGEKDRVVPPAAGAEFARRIPGARFQVLAGLGHAPQEELPARSLGALQAFLPPR</sequence>
<gene>
    <name evidence="3" type="ORF">KAK06_22795</name>
</gene>
<reference evidence="3" key="1">
    <citation type="submission" date="2021-04" db="EMBL/GenBank/DDBJ databases">
        <title>The genome sequence of Ideonella sp. 4Y11.</title>
        <authorList>
            <person name="Liu Y."/>
        </authorList>
    </citation>
    <scope>NUCLEOTIDE SEQUENCE</scope>
    <source>
        <strain evidence="3">4Y11</strain>
    </source>
</reference>
<dbReference type="GO" id="GO:0016020">
    <property type="term" value="C:membrane"/>
    <property type="evidence" value="ECO:0007669"/>
    <property type="project" value="TreeGrafter"/>
</dbReference>
<dbReference type="Gene3D" id="3.40.50.1820">
    <property type="entry name" value="alpha/beta hydrolase"/>
    <property type="match status" value="1"/>
</dbReference>
<evidence type="ECO:0000259" key="2">
    <source>
        <dbReference type="Pfam" id="PF00561"/>
    </source>
</evidence>
<dbReference type="GO" id="GO:0016787">
    <property type="term" value="F:hydrolase activity"/>
    <property type="evidence" value="ECO:0007669"/>
    <property type="project" value="UniProtKB-KW"/>
</dbReference>
<dbReference type="PANTHER" id="PTHR43798">
    <property type="entry name" value="MONOACYLGLYCEROL LIPASE"/>
    <property type="match status" value="1"/>
</dbReference>
<dbReference type="InterPro" id="IPR029058">
    <property type="entry name" value="AB_hydrolase_fold"/>
</dbReference>
<proteinExistence type="predicted"/>
<protein>
    <submittedName>
        <fullName evidence="3">Alpha/beta fold hydrolase</fullName>
    </submittedName>
</protein>
<dbReference type="PRINTS" id="PR00412">
    <property type="entry name" value="EPOXHYDRLASE"/>
</dbReference>